<evidence type="ECO:0000256" key="1">
    <source>
        <dbReference type="PROSITE-ProRule" id="PRU00023"/>
    </source>
</evidence>
<dbReference type="Gene3D" id="3.40.390.10">
    <property type="entry name" value="Collagenase (Catalytic Domain)"/>
    <property type="match status" value="1"/>
</dbReference>
<dbReference type="SUPFAM" id="SSF48403">
    <property type="entry name" value="Ankyrin repeat"/>
    <property type="match status" value="1"/>
</dbReference>
<dbReference type="SUPFAM" id="SSF55486">
    <property type="entry name" value="Metalloproteases ('zincins'), catalytic domain"/>
    <property type="match status" value="1"/>
</dbReference>
<dbReference type="EMBL" id="MU853571">
    <property type="protein sequence ID" value="KAK4145160.1"/>
    <property type="molecule type" value="Genomic_DNA"/>
</dbReference>
<dbReference type="RefSeq" id="XP_062638531.1">
    <property type="nucleotide sequence ID" value="XM_062776759.1"/>
</dbReference>
<dbReference type="Pfam" id="PF12796">
    <property type="entry name" value="Ank_2"/>
    <property type="match status" value="1"/>
</dbReference>
<dbReference type="InterPro" id="IPR002110">
    <property type="entry name" value="Ankyrin_rpt"/>
</dbReference>
<proteinExistence type="predicted"/>
<dbReference type="InterPro" id="IPR036770">
    <property type="entry name" value="Ankyrin_rpt-contain_sf"/>
</dbReference>
<gene>
    <name evidence="2" type="ORF">C8A04DRAFT_10911</name>
</gene>
<dbReference type="InterPro" id="IPR039323">
    <property type="entry name" value="ANKRD_45/46/60"/>
</dbReference>
<evidence type="ECO:0000313" key="2">
    <source>
        <dbReference type="EMBL" id="KAK4145160.1"/>
    </source>
</evidence>
<dbReference type="GeneID" id="87813372"/>
<name>A0AAN6ZMV3_9PEZI</name>
<protein>
    <submittedName>
        <fullName evidence="2">Uncharacterized protein</fullName>
    </submittedName>
</protein>
<dbReference type="AlphaFoldDB" id="A0AAN6ZMV3"/>
<dbReference type="PANTHER" id="PTHR22677">
    <property type="entry name" value="ANKYRIN REPEAT DOMAIN-CONTAINING PROTEIN 60"/>
    <property type="match status" value="1"/>
</dbReference>
<dbReference type="PROSITE" id="PS50297">
    <property type="entry name" value="ANK_REP_REGION"/>
    <property type="match status" value="1"/>
</dbReference>
<sequence length="360" mass="40312">MDPLELTSDTGCLAVARTWLWEVGQTLRIRFIDGTAEEREKVKKYAKQWTKWANLTMEFVDDNYAGDTDIRVAFDTSKPTCSKLGKSARTIAQNEPTMNFSNLVAEGYKGTILHEFGHALGCLHEHLSPAAGILWDKAAVYRQYRNQKKPWSEATIHSQVLNHYTNAQVEEGDIRNSSLDGRSVMIYSIEPWMTTNGVSFKQGQELSRMDKHFIAAIYPHPTDTPKGHNLNVLDENWGFPLYWASAWGQAHEVRRLLRAGADPNFQSGFQWRALHWAAGNGHVDVVDHLLDWGALVDVRSDTGMTPLDLARINGNQTIIEELEEHAEIQARAAAELVPPAGTEPATHHNADLPLQPIAVA</sequence>
<dbReference type="GO" id="GO:0008237">
    <property type="term" value="F:metallopeptidase activity"/>
    <property type="evidence" value="ECO:0007669"/>
    <property type="project" value="InterPro"/>
</dbReference>
<accession>A0AAN6ZMV3</accession>
<reference evidence="2" key="1">
    <citation type="journal article" date="2023" name="Mol. Phylogenet. Evol.">
        <title>Genome-scale phylogeny and comparative genomics of the fungal order Sordariales.</title>
        <authorList>
            <person name="Hensen N."/>
            <person name="Bonometti L."/>
            <person name="Westerberg I."/>
            <person name="Brannstrom I.O."/>
            <person name="Guillou S."/>
            <person name="Cros-Aarteil S."/>
            <person name="Calhoun S."/>
            <person name="Haridas S."/>
            <person name="Kuo A."/>
            <person name="Mondo S."/>
            <person name="Pangilinan J."/>
            <person name="Riley R."/>
            <person name="LaButti K."/>
            <person name="Andreopoulos B."/>
            <person name="Lipzen A."/>
            <person name="Chen C."/>
            <person name="Yan M."/>
            <person name="Daum C."/>
            <person name="Ng V."/>
            <person name="Clum A."/>
            <person name="Steindorff A."/>
            <person name="Ohm R.A."/>
            <person name="Martin F."/>
            <person name="Silar P."/>
            <person name="Natvig D.O."/>
            <person name="Lalanne C."/>
            <person name="Gautier V."/>
            <person name="Ament-Velasquez S.L."/>
            <person name="Kruys A."/>
            <person name="Hutchinson M.I."/>
            <person name="Powell A.J."/>
            <person name="Barry K."/>
            <person name="Miller A.N."/>
            <person name="Grigoriev I.V."/>
            <person name="Debuchy R."/>
            <person name="Gladieux P."/>
            <person name="Hiltunen Thoren M."/>
            <person name="Johannesson H."/>
        </authorList>
    </citation>
    <scope>NUCLEOTIDE SEQUENCE</scope>
    <source>
        <strain evidence="2">CBS 141.50</strain>
    </source>
</reference>
<dbReference type="PANTHER" id="PTHR22677:SF4">
    <property type="entry name" value="USHER SYNDROME TYPE-1G PROTEIN-LIKE PROTEIN"/>
    <property type="match status" value="1"/>
</dbReference>
<evidence type="ECO:0000313" key="3">
    <source>
        <dbReference type="Proteomes" id="UP001302676"/>
    </source>
</evidence>
<comment type="caution">
    <text evidence="2">The sequence shown here is derived from an EMBL/GenBank/DDBJ whole genome shotgun (WGS) entry which is preliminary data.</text>
</comment>
<dbReference type="PROSITE" id="PS50088">
    <property type="entry name" value="ANK_REPEAT"/>
    <property type="match status" value="1"/>
</dbReference>
<reference evidence="2" key="2">
    <citation type="submission" date="2023-05" db="EMBL/GenBank/DDBJ databases">
        <authorList>
            <consortium name="Lawrence Berkeley National Laboratory"/>
            <person name="Steindorff A."/>
            <person name="Hensen N."/>
            <person name="Bonometti L."/>
            <person name="Westerberg I."/>
            <person name="Brannstrom I.O."/>
            <person name="Guillou S."/>
            <person name="Cros-Aarteil S."/>
            <person name="Calhoun S."/>
            <person name="Haridas S."/>
            <person name="Kuo A."/>
            <person name="Mondo S."/>
            <person name="Pangilinan J."/>
            <person name="Riley R."/>
            <person name="Labutti K."/>
            <person name="Andreopoulos B."/>
            <person name="Lipzen A."/>
            <person name="Chen C."/>
            <person name="Yanf M."/>
            <person name="Daum C."/>
            <person name="Ng V."/>
            <person name="Clum A."/>
            <person name="Ohm R."/>
            <person name="Martin F."/>
            <person name="Silar P."/>
            <person name="Natvig D."/>
            <person name="Lalanne C."/>
            <person name="Gautier V."/>
            <person name="Ament-Velasquez S.L."/>
            <person name="Kruys A."/>
            <person name="Hutchinson M.I."/>
            <person name="Powell A.J."/>
            <person name="Barry K."/>
            <person name="Miller A.N."/>
            <person name="Grigoriev I.V."/>
            <person name="Debuchy R."/>
            <person name="Gladieux P."/>
            <person name="Thoren M.H."/>
            <person name="Johannesson H."/>
        </authorList>
    </citation>
    <scope>NUCLEOTIDE SEQUENCE</scope>
    <source>
        <strain evidence="2">CBS 141.50</strain>
    </source>
</reference>
<organism evidence="2 3">
    <name type="scientific">Dichotomopilus funicola</name>
    <dbReference type="NCBI Taxonomy" id="1934379"/>
    <lineage>
        <taxon>Eukaryota</taxon>
        <taxon>Fungi</taxon>
        <taxon>Dikarya</taxon>
        <taxon>Ascomycota</taxon>
        <taxon>Pezizomycotina</taxon>
        <taxon>Sordariomycetes</taxon>
        <taxon>Sordariomycetidae</taxon>
        <taxon>Sordariales</taxon>
        <taxon>Chaetomiaceae</taxon>
        <taxon>Dichotomopilus</taxon>
    </lineage>
</organism>
<dbReference type="Proteomes" id="UP001302676">
    <property type="component" value="Unassembled WGS sequence"/>
</dbReference>
<dbReference type="InterPro" id="IPR024079">
    <property type="entry name" value="MetalloPept_cat_dom_sf"/>
</dbReference>
<keyword evidence="3" id="KW-1185">Reference proteome</keyword>
<feature type="repeat" description="ANK" evidence="1">
    <location>
        <begin position="273"/>
        <end position="301"/>
    </location>
</feature>
<dbReference type="SMART" id="SM00248">
    <property type="entry name" value="ANK"/>
    <property type="match status" value="3"/>
</dbReference>
<dbReference type="Gene3D" id="1.25.40.20">
    <property type="entry name" value="Ankyrin repeat-containing domain"/>
    <property type="match status" value="1"/>
</dbReference>
<keyword evidence="1" id="KW-0040">ANK repeat</keyword>